<evidence type="ECO:0008006" key="4">
    <source>
        <dbReference type="Google" id="ProtNLM"/>
    </source>
</evidence>
<protein>
    <recommendedName>
        <fullName evidence="4">Arginine N-methyltransferase 2</fullName>
    </recommendedName>
</protein>
<dbReference type="SUPFAM" id="SSF48403">
    <property type="entry name" value="Ankyrin repeat"/>
    <property type="match status" value="1"/>
</dbReference>
<dbReference type="PANTHER" id="PTHR32379">
    <property type="entry name" value="GUANIDINOACETATE N-METHYLTRANSFERASE"/>
    <property type="match status" value="1"/>
</dbReference>
<dbReference type="InterPro" id="IPR036770">
    <property type="entry name" value="Ankyrin_rpt-contain_sf"/>
</dbReference>
<evidence type="ECO:0000256" key="1">
    <source>
        <dbReference type="SAM" id="MobiDB-lite"/>
    </source>
</evidence>
<dbReference type="Gene3D" id="1.25.40.20">
    <property type="entry name" value="Ankyrin repeat-containing domain"/>
    <property type="match status" value="1"/>
</dbReference>
<reference evidence="2" key="1">
    <citation type="journal article" date="2020" name="Stud. Mycol.">
        <title>101 Dothideomycetes genomes: a test case for predicting lifestyles and emergence of pathogens.</title>
        <authorList>
            <person name="Haridas S."/>
            <person name="Albert R."/>
            <person name="Binder M."/>
            <person name="Bloem J."/>
            <person name="Labutti K."/>
            <person name="Salamov A."/>
            <person name="Andreopoulos B."/>
            <person name="Baker S."/>
            <person name="Barry K."/>
            <person name="Bills G."/>
            <person name="Bluhm B."/>
            <person name="Cannon C."/>
            <person name="Castanera R."/>
            <person name="Culley D."/>
            <person name="Daum C."/>
            <person name="Ezra D."/>
            <person name="Gonzalez J."/>
            <person name="Henrissat B."/>
            <person name="Kuo A."/>
            <person name="Liang C."/>
            <person name="Lipzen A."/>
            <person name="Lutzoni F."/>
            <person name="Magnuson J."/>
            <person name="Mondo S."/>
            <person name="Nolan M."/>
            <person name="Ohm R."/>
            <person name="Pangilinan J."/>
            <person name="Park H.-J."/>
            <person name="Ramirez L."/>
            <person name="Alfaro M."/>
            <person name="Sun H."/>
            <person name="Tritt A."/>
            <person name="Yoshinaga Y."/>
            <person name="Zwiers L.-H."/>
            <person name="Turgeon B."/>
            <person name="Goodwin S."/>
            <person name="Spatafora J."/>
            <person name="Crous P."/>
            <person name="Grigoriev I."/>
        </authorList>
    </citation>
    <scope>NUCLEOTIDE SEQUENCE</scope>
    <source>
        <strain evidence="2">CBS 133067</strain>
    </source>
</reference>
<dbReference type="OrthoDB" id="19014at2759"/>
<gene>
    <name evidence="2" type="ORF">NA57DRAFT_64375</name>
</gene>
<accession>A0A9P4IIB2</accession>
<sequence>MTDPAFMPDVDIQTQEILLASSQHDIPKLRALLRNTNANVRDSETGFTPLHAAIASCELDEPELVDTNGEANGTVNGTNGAEVTNDSGSERDKALADAAETVRFLFQHGATWNEVDTNGETPGCMARRLGLKEIYEMIVDQGVRAELLLTRLDQYEVLLDDEAEEEKDEAAEGPGTAGGDDPVQFDTSAADDMNDAVVAAAETFTVPSNALLSNEALLKSIWTRTAELVLPKSDLRLLSVEPSLDLLSALQLRQPAKHHVIASDPTIFQAIQNAGWLNKEDQGVIIHRDAWTGLLPQFMSEGWPDASFDAIYFSTSGHALRYGELRTFFSEWAEQLLATEGGEDGQGGLLTFFHGVGAERQVMYDVYTKILEMDLFEASFDTEWEHIPVPDIPDGGHGTGNEPRWRVETYRLPICRLVD</sequence>
<dbReference type="InterPro" id="IPR029063">
    <property type="entry name" value="SAM-dependent_MTases_sf"/>
</dbReference>
<evidence type="ECO:0000313" key="2">
    <source>
        <dbReference type="EMBL" id="KAF2101624.1"/>
    </source>
</evidence>
<evidence type="ECO:0000313" key="3">
    <source>
        <dbReference type="Proteomes" id="UP000799772"/>
    </source>
</evidence>
<dbReference type="AlphaFoldDB" id="A0A9P4IIB2"/>
<dbReference type="GO" id="GO:0005737">
    <property type="term" value="C:cytoplasm"/>
    <property type="evidence" value="ECO:0007669"/>
    <property type="project" value="TreeGrafter"/>
</dbReference>
<dbReference type="SUPFAM" id="SSF53335">
    <property type="entry name" value="S-adenosyl-L-methionine-dependent methyltransferases"/>
    <property type="match status" value="1"/>
</dbReference>
<dbReference type="Proteomes" id="UP000799772">
    <property type="component" value="Unassembled WGS sequence"/>
</dbReference>
<name>A0A9P4IIB2_9PEZI</name>
<dbReference type="GO" id="GO:0019702">
    <property type="term" value="F:protein arginine N5-methyltransferase activity"/>
    <property type="evidence" value="ECO:0007669"/>
    <property type="project" value="TreeGrafter"/>
</dbReference>
<organism evidence="2 3">
    <name type="scientific">Rhizodiscina lignyota</name>
    <dbReference type="NCBI Taxonomy" id="1504668"/>
    <lineage>
        <taxon>Eukaryota</taxon>
        <taxon>Fungi</taxon>
        <taxon>Dikarya</taxon>
        <taxon>Ascomycota</taxon>
        <taxon>Pezizomycotina</taxon>
        <taxon>Dothideomycetes</taxon>
        <taxon>Pleosporomycetidae</taxon>
        <taxon>Aulographales</taxon>
        <taxon>Rhizodiscinaceae</taxon>
        <taxon>Rhizodiscina</taxon>
    </lineage>
</organism>
<dbReference type="GO" id="GO:0005634">
    <property type="term" value="C:nucleus"/>
    <property type="evidence" value="ECO:0007669"/>
    <property type="project" value="TreeGrafter"/>
</dbReference>
<proteinExistence type="predicted"/>
<feature type="region of interest" description="Disordered" evidence="1">
    <location>
        <begin position="163"/>
        <end position="183"/>
    </location>
</feature>
<dbReference type="EMBL" id="ML978123">
    <property type="protein sequence ID" value="KAF2101624.1"/>
    <property type="molecule type" value="Genomic_DNA"/>
</dbReference>
<comment type="caution">
    <text evidence="2">The sequence shown here is derived from an EMBL/GenBank/DDBJ whole genome shotgun (WGS) entry which is preliminary data.</text>
</comment>
<dbReference type="PANTHER" id="PTHR32379:SF1">
    <property type="entry name" value="GUANIDINOACETATE N-METHYLTRANSFERASE"/>
    <property type="match status" value="1"/>
</dbReference>
<dbReference type="Gene3D" id="3.40.50.150">
    <property type="entry name" value="Vaccinia Virus protein VP39"/>
    <property type="match status" value="1"/>
</dbReference>
<dbReference type="InterPro" id="IPR051038">
    <property type="entry name" value="RMT2/GAMT_Mtase"/>
</dbReference>
<keyword evidence="3" id="KW-1185">Reference proteome</keyword>